<dbReference type="Proteomes" id="UP001521137">
    <property type="component" value="Unassembled WGS sequence"/>
</dbReference>
<dbReference type="Gene3D" id="3.20.20.140">
    <property type="entry name" value="Metal-dependent hydrolases"/>
    <property type="match status" value="1"/>
</dbReference>
<dbReference type="RefSeq" id="WP_235310498.1">
    <property type="nucleotide sequence ID" value="NZ_JAKGAS010000001.1"/>
</dbReference>
<dbReference type="InterPro" id="IPR006680">
    <property type="entry name" value="Amidohydro-rel"/>
</dbReference>
<dbReference type="PANTHER" id="PTHR43794:SF11">
    <property type="entry name" value="AMIDOHYDROLASE-RELATED DOMAIN-CONTAINING PROTEIN"/>
    <property type="match status" value="1"/>
</dbReference>
<accession>A0ABS9D3G9</accession>
<reference evidence="4 5" key="1">
    <citation type="submission" date="2022-01" db="EMBL/GenBank/DDBJ databases">
        <title>Paraglaciecola sp. G1-23.</title>
        <authorList>
            <person name="Jin M.S."/>
            <person name="Han D.M."/>
            <person name="Kim H.M."/>
            <person name="Jeon C.O."/>
        </authorList>
    </citation>
    <scope>NUCLEOTIDE SEQUENCE [LARGE SCALE GENOMIC DNA]</scope>
    <source>
        <strain evidence="4 5">G1-23</strain>
    </source>
</reference>
<dbReference type="SUPFAM" id="SSF51338">
    <property type="entry name" value="Composite domain of metallo-dependent hydrolases"/>
    <property type="match status" value="2"/>
</dbReference>
<name>A0ABS9D3G9_9ALTE</name>
<dbReference type="EMBL" id="JAKGAS010000001">
    <property type="protein sequence ID" value="MCF2946982.1"/>
    <property type="molecule type" value="Genomic_DNA"/>
</dbReference>
<feature type="domain" description="Amidohydrolase-related" evidence="3">
    <location>
        <begin position="56"/>
        <end position="427"/>
    </location>
</feature>
<dbReference type="InterPro" id="IPR050287">
    <property type="entry name" value="MTA/SAH_deaminase"/>
</dbReference>
<comment type="caution">
    <text evidence="4">The sequence shown here is derived from an EMBL/GenBank/DDBJ whole genome shotgun (WGS) entry which is preliminary data.</text>
</comment>
<dbReference type="Pfam" id="PF01979">
    <property type="entry name" value="Amidohydro_1"/>
    <property type="match status" value="1"/>
</dbReference>
<dbReference type="SUPFAM" id="SSF51556">
    <property type="entry name" value="Metallo-dependent hydrolases"/>
    <property type="match status" value="1"/>
</dbReference>
<dbReference type="PANTHER" id="PTHR43794">
    <property type="entry name" value="AMINOHYDROLASE SSNA-RELATED"/>
    <property type="match status" value="1"/>
</dbReference>
<keyword evidence="2" id="KW-0378">Hydrolase</keyword>
<evidence type="ECO:0000256" key="1">
    <source>
        <dbReference type="ARBA" id="ARBA00006745"/>
    </source>
</evidence>
<dbReference type="InterPro" id="IPR011059">
    <property type="entry name" value="Metal-dep_hydrolase_composite"/>
</dbReference>
<evidence type="ECO:0000256" key="2">
    <source>
        <dbReference type="ARBA" id="ARBA00022801"/>
    </source>
</evidence>
<evidence type="ECO:0000259" key="3">
    <source>
        <dbReference type="Pfam" id="PF01979"/>
    </source>
</evidence>
<protein>
    <submittedName>
        <fullName evidence="4">Amidohydrolase family protein</fullName>
    </submittedName>
</protein>
<dbReference type="InterPro" id="IPR032466">
    <property type="entry name" value="Metal_Hydrolase"/>
</dbReference>
<proteinExistence type="inferred from homology"/>
<evidence type="ECO:0000313" key="5">
    <source>
        <dbReference type="Proteomes" id="UP001521137"/>
    </source>
</evidence>
<keyword evidence="5" id="KW-1185">Reference proteome</keyword>
<comment type="similarity">
    <text evidence="1">Belongs to the metallo-dependent hydrolases superfamily. ATZ/TRZ family.</text>
</comment>
<dbReference type="CDD" id="cd01298">
    <property type="entry name" value="ATZ_TRZ_like"/>
    <property type="match status" value="1"/>
</dbReference>
<gene>
    <name evidence="4" type="ORF">L0668_02610</name>
</gene>
<sequence>MFYLIQNALGVFLPSHLTSQLGETCDIRISNGVITEVGHNLLATSNEQVIDAKNCVVYPGLINTHHHIAQTVLKAIPEGLDDNLGEWLANVPYRFWPHIEPKLMYYAAVLGFSELLRSGATTCCDHHYLYHESVTQELEDVVWQAAEDVGIRLVLCRGGATHAGSHRGLKGSNIVPESIEQMITRLEHSFDRYHQDQVNPMRRLVVAPTSLIHSSTSDDLKLLAEFARSHKLKMHSHLLEVEFDQIQAKDKYGLSAVEYAQSCNWLGEDVWFAHLVKANQQDIQLLADTGTSISHCPTSNCRLGSGVAPVIPMYSAGMNVTLGVDGSASSESGSMIQELNLTWLLHRSLHGPKATQVDQVINWASKNGANLLGLDNLGVIEIGKAADLVLYDLSDYRYWGNHSPIYAPVMAGEPVKIKASIINGKQVVDNGQINGLDLGEIRQNLKVAMQQLLTKAS</sequence>
<dbReference type="NCBIfam" id="NF009059">
    <property type="entry name" value="PRK12393.1"/>
    <property type="match status" value="1"/>
</dbReference>
<dbReference type="Gene3D" id="2.30.40.10">
    <property type="entry name" value="Urease, subunit C, domain 1"/>
    <property type="match status" value="1"/>
</dbReference>
<evidence type="ECO:0000313" key="4">
    <source>
        <dbReference type="EMBL" id="MCF2946982.1"/>
    </source>
</evidence>
<organism evidence="4 5">
    <name type="scientific">Paraglaciecola algarum</name>
    <dbReference type="NCBI Taxonomy" id="3050085"/>
    <lineage>
        <taxon>Bacteria</taxon>
        <taxon>Pseudomonadati</taxon>
        <taxon>Pseudomonadota</taxon>
        <taxon>Gammaproteobacteria</taxon>
        <taxon>Alteromonadales</taxon>
        <taxon>Alteromonadaceae</taxon>
        <taxon>Paraglaciecola</taxon>
    </lineage>
</organism>